<proteinExistence type="predicted"/>
<feature type="domain" description="FMR1-interacting protein 1 conserved" evidence="2">
    <location>
        <begin position="15"/>
        <end position="50"/>
    </location>
</feature>
<evidence type="ECO:0000313" key="3">
    <source>
        <dbReference type="EMBL" id="CAL1689573.1"/>
    </source>
</evidence>
<sequence>MQHRTGLYQRMKDLSEDLEKWIMERKKRYPTEANINLRKAEELEKLQRGEIIKQNSNVKNVQARTKKMGNTHQKKRRPRKRYVCENNNNYIQTDKLYRGLHPFPGTSVLQEEDNKACLDEQIGLDEQMGSDEQTDLCEKITDNISDEDDVLQTSVILESMNLPTISLSILPILVADYKSEGDDEGPEEVPVKRIKIEELQDKVTKNTIHKEISDIQKCENESDKLNNKSEKTVAKYQDKQKHEMKQTVIDNKNNNFLHRYHNKLLEKLLSRSIQHERNLICQCVKYIIENNFFD</sequence>
<dbReference type="GO" id="GO:0005634">
    <property type="term" value="C:nucleus"/>
    <property type="evidence" value="ECO:0007669"/>
    <property type="project" value="TreeGrafter"/>
</dbReference>
<dbReference type="PANTHER" id="PTHR13309">
    <property type="entry name" value="NUCLEAR FRAGILE X MENTAL RETARDATION PROTEIN INTERACTING PROTEIN 1"/>
    <property type="match status" value="1"/>
</dbReference>
<dbReference type="PANTHER" id="PTHR13309:SF0">
    <property type="entry name" value="FMR1-INTERACTING PROTEIN NUFIP1"/>
    <property type="match status" value="1"/>
</dbReference>
<keyword evidence="4" id="KW-1185">Reference proteome</keyword>
<gene>
    <name evidence="3" type="ORF">LPLAT_LOCUS14471</name>
</gene>
<feature type="coiled-coil region" evidence="1">
    <location>
        <begin position="208"/>
        <end position="235"/>
    </location>
</feature>
<dbReference type="GO" id="GO:0000492">
    <property type="term" value="P:box C/D snoRNP assembly"/>
    <property type="evidence" value="ECO:0007669"/>
    <property type="project" value="TreeGrafter"/>
</dbReference>
<dbReference type="InterPro" id="IPR039136">
    <property type="entry name" value="NUFIP1-like"/>
</dbReference>
<dbReference type="Pfam" id="PF10453">
    <property type="entry name" value="NUFIP1"/>
    <property type="match status" value="1"/>
</dbReference>
<accession>A0AAV2PAQ3</accession>
<keyword evidence="1" id="KW-0175">Coiled coil</keyword>
<evidence type="ECO:0000259" key="2">
    <source>
        <dbReference type="Pfam" id="PF10453"/>
    </source>
</evidence>
<evidence type="ECO:0000256" key="1">
    <source>
        <dbReference type="SAM" id="Coils"/>
    </source>
</evidence>
<dbReference type="AlphaFoldDB" id="A0AAV2PAQ3"/>
<organism evidence="3 4">
    <name type="scientific">Lasius platythorax</name>
    <dbReference type="NCBI Taxonomy" id="488582"/>
    <lineage>
        <taxon>Eukaryota</taxon>
        <taxon>Metazoa</taxon>
        <taxon>Ecdysozoa</taxon>
        <taxon>Arthropoda</taxon>
        <taxon>Hexapoda</taxon>
        <taxon>Insecta</taxon>
        <taxon>Pterygota</taxon>
        <taxon>Neoptera</taxon>
        <taxon>Endopterygota</taxon>
        <taxon>Hymenoptera</taxon>
        <taxon>Apocrita</taxon>
        <taxon>Aculeata</taxon>
        <taxon>Formicoidea</taxon>
        <taxon>Formicidae</taxon>
        <taxon>Formicinae</taxon>
        <taxon>Lasius</taxon>
        <taxon>Lasius</taxon>
    </lineage>
</organism>
<name>A0AAV2PAQ3_9HYME</name>
<evidence type="ECO:0000313" key="4">
    <source>
        <dbReference type="Proteomes" id="UP001497644"/>
    </source>
</evidence>
<dbReference type="Proteomes" id="UP001497644">
    <property type="component" value="Chromosome 9"/>
</dbReference>
<protein>
    <recommendedName>
        <fullName evidence="2">FMR1-interacting protein 1 conserved domain-containing protein</fullName>
    </recommendedName>
</protein>
<reference evidence="3" key="1">
    <citation type="submission" date="2024-04" db="EMBL/GenBank/DDBJ databases">
        <authorList>
            <consortium name="Molecular Ecology Group"/>
        </authorList>
    </citation>
    <scope>NUCLEOTIDE SEQUENCE</scope>
</reference>
<dbReference type="EMBL" id="OZ034832">
    <property type="protein sequence ID" value="CAL1689573.1"/>
    <property type="molecule type" value="Genomic_DNA"/>
</dbReference>
<dbReference type="GO" id="GO:0003723">
    <property type="term" value="F:RNA binding"/>
    <property type="evidence" value="ECO:0007669"/>
    <property type="project" value="InterPro"/>
</dbReference>
<dbReference type="InterPro" id="IPR019496">
    <property type="entry name" value="NUFIP1_cons_dom"/>
</dbReference>